<sequence>MFKKWLVAIVVACSIFTISSTTTHVDASTSTSQVTKTKVTAAQQKVYKKFHSEYDMMWEMEKKDYKNFYLVGRKNNEVVGGYDTRKGQSLFGIKIGDSSSTVTKKYGKPVDSILKNNTAYKQSYVDGNGKVTSGTYFIDGKYVTFFYDLHAKNTVRSILWVTEKTELTKKGFFSASSNDLRNSFEELAFHLMNQARVANGVPALLYESQYNFVGRQHSRDMIYYNFFDHKGKDGKQPWDRMKAGGIKFTASGENLAYGQYSAIHVHEALMNSIGHRENILQAKFAHSFIGVQFSNTNIPYFTIGFYK</sequence>
<dbReference type="CDD" id="cd05379">
    <property type="entry name" value="CAP_bacterial"/>
    <property type="match status" value="1"/>
</dbReference>
<evidence type="ECO:0000313" key="5">
    <source>
        <dbReference type="Proteomes" id="UP001322664"/>
    </source>
</evidence>
<dbReference type="InterPro" id="IPR014044">
    <property type="entry name" value="CAP_dom"/>
</dbReference>
<protein>
    <submittedName>
        <fullName evidence="4">CAP-associated domain-containing protein</fullName>
    </submittedName>
</protein>
<dbReference type="EMBL" id="CP137624">
    <property type="protein sequence ID" value="WPK12823.1"/>
    <property type="molecule type" value="Genomic_DNA"/>
</dbReference>
<evidence type="ECO:0000259" key="3">
    <source>
        <dbReference type="Pfam" id="PF14504"/>
    </source>
</evidence>
<evidence type="ECO:0000256" key="1">
    <source>
        <dbReference type="SAM" id="SignalP"/>
    </source>
</evidence>
<feature type="domain" description="SCP" evidence="2">
    <location>
        <begin position="190"/>
        <end position="288"/>
    </location>
</feature>
<feature type="chain" id="PRO_5047038734" evidence="1">
    <location>
        <begin position="24"/>
        <end position="307"/>
    </location>
</feature>
<dbReference type="Pfam" id="PF00188">
    <property type="entry name" value="CAP"/>
    <property type="match status" value="1"/>
</dbReference>
<feature type="domain" description="CAP-associated" evidence="3">
    <location>
        <begin position="47"/>
        <end position="172"/>
    </location>
</feature>
<evidence type="ECO:0000313" key="4">
    <source>
        <dbReference type="EMBL" id="WPK12823.1"/>
    </source>
</evidence>
<dbReference type="Gene3D" id="3.40.33.10">
    <property type="entry name" value="CAP"/>
    <property type="match status" value="1"/>
</dbReference>
<dbReference type="InterPro" id="IPR035940">
    <property type="entry name" value="CAP_sf"/>
</dbReference>
<dbReference type="SUPFAM" id="SSF55797">
    <property type="entry name" value="PR-1-like"/>
    <property type="match status" value="1"/>
</dbReference>
<evidence type="ECO:0000259" key="2">
    <source>
        <dbReference type="Pfam" id="PF00188"/>
    </source>
</evidence>
<dbReference type="InterPro" id="IPR029410">
    <property type="entry name" value="CAP_assoc"/>
</dbReference>
<keyword evidence="5" id="KW-1185">Reference proteome</keyword>
<keyword evidence="1" id="KW-0732">Signal</keyword>
<dbReference type="Pfam" id="PF14504">
    <property type="entry name" value="CAP_assoc_N"/>
    <property type="match status" value="1"/>
</dbReference>
<dbReference type="RefSeq" id="WP_319837500.1">
    <property type="nucleotide sequence ID" value="NZ_CP137624.1"/>
</dbReference>
<proteinExistence type="predicted"/>
<accession>A0ABZ0RX65</accession>
<name>A0ABZ0RX65_9BACI</name>
<dbReference type="PANTHER" id="PTHR31157:SF1">
    <property type="entry name" value="SCP DOMAIN-CONTAINING PROTEIN"/>
    <property type="match status" value="1"/>
</dbReference>
<organism evidence="4 5">
    <name type="scientific">Lysinibacillus louembei</name>
    <dbReference type="NCBI Taxonomy" id="1470088"/>
    <lineage>
        <taxon>Bacteria</taxon>
        <taxon>Bacillati</taxon>
        <taxon>Bacillota</taxon>
        <taxon>Bacilli</taxon>
        <taxon>Bacillales</taxon>
        <taxon>Bacillaceae</taxon>
        <taxon>Lysinibacillus</taxon>
    </lineage>
</organism>
<feature type="signal peptide" evidence="1">
    <location>
        <begin position="1"/>
        <end position="23"/>
    </location>
</feature>
<dbReference type="PANTHER" id="PTHR31157">
    <property type="entry name" value="SCP DOMAIN-CONTAINING PROTEIN"/>
    <property type="match status" value="1"/>
</dbReference>
<gene>
    <name evidence="4" type="ORF">R6U77_03715</name>
</gene>
<reference evidence="4 5" key="1">
    <citation type="submission" date="2023-09" db="EMBL/GenBank/DDBJ databases">
        <authorList>
            <person name="Page C.A."/>
            <person name="Perez-Diaz I.M."/>
        </authorList>
    </citation>
    <scope>NUCLEOTIDE SEQUENCE [LARGE SCALE GENOMIC DNA]</scope>
    <source>
        <strain evidence="4 5">Ll15</strain>
    </source>
</reference>
<dbReference type="Proteomes" id="UP001322664">
    <property type="component" value="Chromosome"/>
</dbReference>